<accession>A0ABR3P3W6</accession>
<dbReference type="RefSeq" id="XP_069197097.1">
    <property type="nucleotide sequence ID" value="XM_069344663.1"/>
</dbReference>
<dbReference type="SMART" id="SM00886">
    <property type="entry name" value="Dabb"/>
    <property type="match status" value="1"/>
</dbReference>
<feature type="domain" description="Stress-response A/B barrel" evidence="1">
    <location>
        <begin position="6"/>
        <end position="103"/>
    </location>
</feature>
<dbReference type="InterPro" id="IPR011008">
    <property type="entry name" value="Dimeric_a/b-barrel"/>
</dbReference>
<dbReference type="Gene3D" id="3.30.70.100">
    <property type="match status" value="1"/>
</dbReference>
<dbReference type="SUPFAM" id="SSF54909">
    <property type="entry name" value="Dimeric alpha+beta barrel"/>
    <property type="match status" value="1"/>
</dbReference>
<comment type="caution">
    <text evidence="2">The sequence shown here is derived from an EMBL/GenBank/DDBJ whole genome shotgun (WGS) entry which is preliminary data.</text>
</comment>
<evidence type="ECO:0000259" key="1">
    <source>
        <dbReference type="PROSITE" id="PS51502"/>
    </source>
</evidence>
<dbReference type="Proteomes" id="UP001562354">
    <property type="component" value="Unassembled WGS sequence"/>
</dbReference>
<keyword evidence="3" id="KW-1185">Reference proteome</keyword>
<gene>
    <name evidence="2" type="ORF">AAFC00_004948</name>
</gene>
<evidence type="ECO:0000313" key="2">
    <source>
        <dbReference type="EMBL" id="KAL1297415.1"/>
    </source>
</evidence>
<dbReference type="Pfam" id="PF07876">
    <property type="entry name" value="Dabb"/>
    <property type="match status" value="1"/>
</dbReference>
<sequence length="109" mass="12335">MASKIIHRVTMFKIPEPANIQPIMDQYTQLQQKATKGGKNYILRCVAGKTLDDPRTQGYSICAQTSFASLEDMKYYDEECQAHFALKEVVKGKAERPPLTMYFEAPAEA</sequence>
<dbReference type="EMBL" id="JBFMKM010000016">
    <property type="protein sequence ID" value="KAL1297415.1"/>
    <property type="molecule type" value="Genomic_DNA"/>
</dbReference>
<proteinExistence type="predicted"/>
<reference evidence="2 3" key="1">
    <citation type="submission" date="2024-07" db="EMBL/GenBank/DDBJ databases">
        <title>Draft sequence of the Neodothiora populina.</title>
        <authorList>
            <person name="Drown D.D."/>
            <person name="Schuette U.S."/>
            <person name="Buechlein A.B."/>
            <person name="Rusch D.R."/>
            <person name="Winton L.W."/>
            <person name="Adams G.A."/>
        </authorList>
    </citation>
    <scope>NUCLEOTIDE SEQUENCE [LARGE SCALE GENOMIC DNA]</scope>
    <source>
        <strain evidence="2 3">CPC 39397</strain>
    </source>
</reference>
<organism evidence="2 3">
    <name type="scientific">Neodothiora populina</name>
    <dbReference type="NCBI Taxonomy" id="2781224"/>
    <lineage>
        <taxon>Eukaryota</taxon>
        <taxon>Fungi</taxon>
        <taxon>Dikarya</taxon>
        <taxon>Ascomycota</taxon>
        <taxon>Pezizomycotina</taxon>
        <taxon>Dothideomycetes</taxon>
        <taxon>Dothideomycetidae</taxon>
        <taxon>Dothideales</taxon>
        <taxon>Dothioraceae</taxon>
        <taxon>Neodothiora</taxon>
    </lineage>
</organism>
<protein>
    <recommendedName>
        <fullName evidence="1">Stress-response A/B barrel domain-containing protein</fullName>
    </recommendedName>
</protein>
<name>A0ABR3P3W6_9PEZI</name>
<dbReference type="GeneID" id="95978648"/>
<dbReference type="InterPro" id="IPR013097">
    <property type="entry name" value="Dabb"/>
</dbReference>
<evidence type="ECO:0000313" key="3">
    <source>
        <dbReference type="Proteomes" id="UP001562354"/>
    </source>
</evidence>
<dbReference type="PROSITE" id="PS51502">
    <property type="entry name" value="S_R_A_B_BARREL"/>
    <property type="match status" value="1"/>
</dbReference>